<dbReference type="EMBL" id="LAZR01012405">
    <property type="protein sequence ID" value="KKM27008.1"/>
    <property type="molecule type" value="Genomic_DNA"/>
</dbReference>
<sequence length="74" mass="8222">MELDTIGKRIKFARIILGLTQPQVASMMGARSNSKLSNWETDRCKPCATVVPKLAKVLKCTPAWLYFGDGLRPV</sequence>
<dbReference type="GO" id="GO:0003677">
    <property type="term" value="F:DNA binding"/>
    <property type="evidence" value="ECO:0007669"/>
    <property type="project" value="InterPro"/>
</dbReference>
<dbReference type="Gene3D" id="1.10.260.40">
    <property type="entry name" value="lambda repressor-like DNA-binding domains"/>
    <property type="match status" value="1"/>
</dbReference>
<dbReference type="Pfam" id="PF12844">
    <property type="entry name" value="HTH_19"/>
    <property type="match status" value="1"/>
</dbReference>
<dbReference type="PROSITE" id="PS50943">
    <property type="entry name" value="HTH_CROC1"/>
    <property type="match status" value="1"/>
</dbReference>
<dbReference type="InterPro" id="IPR001387">
    <property type="entry name" value="Cro/C1-type_HTH"/>
</dbReference>
<evidence type="ECO:0000259" key="1">
    <source>
        <dbReference type="PROSITE" id="PS50943"/>
    </source>
</evidence>
<evidence type="ECO:0000313" key="2">
    <source>
        <dbReference type="EMBL" id="KKM27008.1"/>
    </source>
</evidence>
<accession>A0A0F9KYE2</accession>
<dbReference type="InterPro" id="IPR010982">
    <property type="entry name" value="Lambda_DNA-bd_dom_sf"/>
</dbReference>
<dbReference type="AlphaFoldDB" id="A0A0F9KYE2"/>
<gene>
    <name evidence="2" type="ORF">LCGC14_1579150</name>
</gene>
<reference evidence="2" key="1">
    <citation type="journal article" date="2015" name="Nature">
        <title>Complex archaea that bridge the gap between prokaryotes and eukaryotes.</title>
        <authorList>
            <person name="Spang A."/>
            <person name="Saw J.H."/>
            <person name="Jorgensen S.L."/>
            <person name="Zaremba-Niedzwiedzka K."/>
            <person name="Martijn J."/>
            <person name="Lind A.E."/>
            <person name="van Eijk R."/>
            <person name="Schleper C."/>
            <person name="Guy L."/>
            <person name="Ettema T.J."/>
        </authorList>
    </citation>
    <scope>NUCLEOTIDE SEQUENCE</scope>
</reference>
<dbReference type="CDD" id="cd00093">
    <property type="entry name" value="HTH_XRE"/>
    <property type="match status" value="1"/>
</dbReference>
<proteinExistence type="predicted"/>
<comment type="caution">
    <text evidence="2">The sequence shown here is derived from an EMBL/GenBank/DDBJ whole genome shotgun (WGS) entry which is preliminary data.</text>
</comment>
<feature type="domain" description="HTH cro/C1-type" evidence="1">
    <location>
        <begin position="10"/>
        <end position="65"/>
    </location>
</feature>
<dbReference type="SUPFAM" id="SSF47413">
    <property type="entry name" value="lambda repressor-like DNA-binding domains"/>
    <property type="match status" value="1"/>
</dbReference>
<dbReference type="SMART" id="SM00530">
    <property type="entry name" value="HTH_XRE"/>
    <property type="match status" value="1"/>
</dbReference>
<name>A0A0F9KYE2_9ZZZZ</name>
<organism evidence="2">
    <name type="scientific">marine sediment metagenome</name>
    <dbReference type="NCBI Taxonomy" id="412755"/>
    <lineage>
        <taxon>unclassified sequences</taxon>
        <taxon>metagenomes</taxon>
        <taxon>ecological metagenomes</taxon>
    </lineage>
</organism>
<protein>
    <recommendedName>
        <fullName evidence="1">HTH cro/C1-type domain-containing protein</fullName>
    </recommendedName>
</protein>